<dbReference type="InterPro" id="IPR036866">
    <property type="entry name" value="RibonucZ/Hydroxyglut_hydro"/>
</dbReference>
<dbReference type="GO" id="GO:0046872">
    <property type="term" value="F:metal ion binding"/>
    <property type="evidence" value="ECO:0007669"/>
    <property type="project" value="UniProtKB-KW"/>
</dbReference>
<dbReference type="PaxDb" id="768679-TTX_1164"/>
<dbReference type="KEGG" id="ttn:TTX_1164"/>
<proteinExistence type="predicted"/>
<keyword evidence="4" id="KW-0862">Zinc</keyword>
<evidence type="ECO:0000256" key="4">
    <source>
        <dbReference type="ARBA" id="ARBA00022833"/>
    </source>
</evidence>
<dbReference type="eggNOG" id="arCOG00504">
    <property type="taxonomic scope" value="Archaea"/>
</dbReference>
<reference evidence="6 7" key="1">
    <citation type="journal article" date="2011" name="PLoS ONE">
        <title>The complete genome sequence of Thermoproteus tenax: a physiologically versatile member of the Crenarchaeota.</title>
        <authorList>
            <person name="Siebers B."/>
            <person name="Zaparty M."/>
            <person name="Raddatz G."/>
            <person name="Tjaden B."/>
            <person name="Albers S.V."/>
            <person name="Bell S.D."/>
            <person name="Blombach F."/>
            <person name="Kletzin A."/>
            <person name="Kyrpides N."/>
            <person name="Lanz C."/>
            <person name="Plagens A."/>
            <person name="Rampp M."/>
            <person name="Rosinus A."/>
            <person name="von Jan M."/>
            <person name="Makarova K.S."/>
            <person name="Klenk H.P."/>
            <person name="Schuster S.C."/>
            <person name="Hensel R."/>
        </authorList>
    </citation>
    <scope>NUCLEOTIDE SEQUENCE [LARGE SCALE GENOMIC DNA]</scope>
    <source>
        <strain evidence="7">ATCC 35583 / DSM 2078 / JCM 9277 / NBRC 100435 / Kra 1</strain>
    </source>
</reference>
<dbReference type="Gene3D" id="3.60.15.10">
    <property type="entry name" value="Ribonuclease Z/Hydroxyacylglutathione hydrolase-like"/>
    <property type="match status" value="1"/>
</dbReference>
<dbReference type="PANTHER" id="PTHR46233:SF3">
    <property type="entry name" value="HYDROXYACYLGLUTATHIONE HYDROLASE GLOC"/>
    <property type="match status" value="1"/>
</dbReference>
<evidence type="ECO:0000313" key="6">
    <source>
        <dbReference type="EMBL" id="CCC81805.1"/>
    </source>
</evidence>
<keyword evidence="7" id="KW-1185">Reference proteome</keyword>
<evidence type="ECO:0000256" key="3">
    <source>
        <dbReference type="ARBA" id="ARBA00022801"/>
    </source>
</evidence>
<name>G4RJR0_THETK</name>
<dbReference type="SUPFAM" id="SSF56281">
    <property type="entry name" value="Metallo-hydrolase/oxidoreductase"/>
    <property type="match status" value="1"/>
</dbReference>
<comment type="cofactor">
    <cofactor evidence="1">
        <name>Zn(2+)</name>
        <dbReference type="ChEBI" id="CHEBI:29105"/>
    </cofactor>
</comment>
<dbReference type="PATRIC" id="fig|768679.9.peg.1175"/>
<protein>
    <submittedName>
        <fullName evidence="6">Metallo-beta-lactamase family protein</fullName>
    </submittedName>
</protein>
<dbReference type="EMBL" id="FN869859">
    <property type="protein sequence ID" value="CCC81805.1"/>
    <property type="molecule type" value="Genomic_DNA"/>
</dbReference>
<dbReference type="PANTHER" id="PTHR46233">
    <property type="entry name" value="HYDROXYACYLGLUTATHIONE HYDROLASE GLOC"/>
    <property type="match status" value="1"/>
</dbReference>
<dbReference type="Pfam" id="PF00753">
    <property type="entry name" value="Lactamase_B"/>
    <property type="match status" value="1"/>
</dbReference>
<dbReference type="HOGENOM" id="CLU_030571_5_4_2"/>
<keyword evidence="2" id="KW-0479">Metal-binding</keyword>
<evidence type="ECO:0000256" key="1">
    <source>
        <dbReference type="ARBA" id="ARBA00001947"/>
    </source>
</evidence>
<evidence type="ECO:0000256" key="2">
    <source>
        <dbReference type="ARBA" id="ARBA00022723"/>
    </source>
</evidence>
<feature type="domain" description="Metallo-beta-lactamase" evidence="5">
    <location>
        <begin position="37"/>
        <end position="203"/>
    </location>
</feature>
<keyword evidence="3" id="KW-0378">Hydrolase</keyword>
<dbReference type="GO" id="GO:0016787">
    <property type="term" value="F:hydrolase activity"/>
    <property type="evidence" value="ECO:0007669"/>
    <property type="project" value="UniProtKB-KW"/>
</dbReference>
<organism evidence="6 7">
    <name type="scientific">Thermoproteus tenax (strain ATCC 35583 / DSM 2078 / JCM 9277 / NBRC 100435 / Kra 1)</name>
    <dbReference type="NCBI Taxonomy" id="768679"/>
    <lineage>
        <taxon>Archaea</taxon>
        <taxon>Thermoproteota</taxon>
        <taxon>Thermoprotei</taxon>
        <taxon>Thermoproteales</taxon>
        <taxon>Thermoproteaceae</taxon>
        <taxon>Thermoproteus</taxon>
    </lineage>
</organism>
<dbReference type="AlphaFoldDB" id="G4RJR0"/>
<sequence length="227" mass="24378">MSIGWADCAAPPAYPTLKGVKRGSVYEVERVVVGPLETNCYLICKGSECLVVDPGAEPERIAERLAGRGVAAIVATHLHFDHVGAVEALAERFRAPFIAHRADWELREVFARVAESWGFEAPRLPEPSPAGAELPLGLRALHVPGHTPGSIAVLGDGFVLTGDLLFRGSVGRTDLPGGDWETLVRSVCSLYELPPSYAVLPGHGPPTTLGREARANYFVPQSTCKKY</sequence>
<dbReference type="STRING" id="768679.TTX_1164"/>
<accession>G4RJR0</accession>
<evidence type="ECO:0000259" key="5">
    <source>
        <dbReference type="SMART" id="SM00849"/>
    </source>
</evidence>
<dbReference type="InterPro" id="IPR001279">
    <property type="entry name" value="Metallo-B-lactamas"/>
</dbReference>
<evidence type="ECO:0000313" key="7">
    <source>
        <dbReference type="Proteomes" id="UP000002654"/>
    </source>
</evidence>
<gene>
    <name evidence="6" type="ordered locus">TTX_1164</name>
</gene>
<dbReference type="Proteomes" id="UP000002654">
    <property type="component" value="Chromosome"/>
</dbReference>
<dbReference type="SMART" id="SM00849">
    <property type="entry name" value="Lactamase_B"/>
    <property type="match status" value="1"/>
</dbReference>
<dbReference type="InterPro" id="IPR051453">
    <property type="entry name" value="MBL_Glyoxalase_II"/>
</dbReference>